<evidence type="ECO:0000256" key="1">
    <source>
        <dbReference type="SAM" id="MobiDB-lite"/>
    </source>
</evidence>
<organism evidence="2 3">
    <name type="scientific">Chlamydomonas incerta</name>
    <dbReference type="NCBI Taxonomy" id="51695"/>
    <lineage>
        <taxon>Eukaryota</taxon>
        <taxon>Viridiplantae</taxon>
        <taxon>Chlorophyta</taxon>
        <taxon>core chlorophytes</taxon>
        <taxon>Chlorophyceae</taxon>
        <taxon>CS clade</taxon>
        <taxon>Chlamydomonadales</taxon>
        <taxon>Chlamydomonadaceae</taxon>
        <taxon>Chlamydomonas</taxon>
    </lineage>
</organism>
<dbReference type="Proteomes" id="UP000650467">
    <property type="component" value="Unassembled WGS sequence"/>
</dbReference>
<comment type="caution">
    <text evidence="2">The sequence shown here is derived from an EMBL/GenBank/DDBJ whole genome shotgun (WGS) entry which is preliminary data.</text>
</comment>
<evidence type="ECO:0000313" key="2">
    <source>
        <dbReference type="EMBL" id="KAG2426604.1"/>
    </source>
</evidence>
<evidence type="ECO:0000313" key="3">
    <source>
        <dbReference type="Proteomes" id="UP000650467"/>
    </source>
</evidence>
<keyword evidence="3" id="KW-1185">Reference proteome</keyword>
<proteinExistence type="predicted"/>
<feature type="region of interest" description="Disordered" evidence="1">
    <location>
        <begin position="1"/>
        <end position="92"/>
    </location>
</feature>
<reference evidence="2" key="1">
    <citation type="journal article" date="2020" name="bioRxiv">
        <title>Comparative genomics of Chlamydomonas.</title>
        <authorList>
            <person name="Craig R.J."/>
            <person name="Hasan A.R."/>
            <person name="Ness R.W."/>
            <person name="Keightley P.D."/>
        </authorList>
    </citation>
    <scope>NUCLEOTIDE SEQUENCE</scope>
    <source>
        <strain evidence="2">SAG 7.73</strain>
    </source>
</reference>
<accession>A0A835SQW1</accession>
<dbReference type="AlphaFoldDB" id="A0A835SQW1"/>
<gene>
    <name evidence="2" type="ORF">HXX76_012920</name>
</gene>
<sequence length="351" mass="33915">MQLSGLATGVLKPRIRPGDDSSWFSPPRGGRNLSRELRGLGVSAGGMGGGEVTKPEAPSRPVPATSTASTAAHPSISNHSGGSSGGGGWGGGSVTWTSSAGLAAATTTAATATATHAANATGPSASQPAAAPPSGTQPAVGCAGGHTTPDTATSALSSGACGDGAGGCGGKLGISAAYPAGSGSWGGAVSGDGAVGCRPAKEAASAAQLAAGRTQIPSADAPARATSSCSGPYAAAGGATESGAAEATSSRLRVAAAATAAEARADSGSHRAAQSCGEHRGAPPQQMQMLGSLQRFSPVKAGRAHREQLGTDVILTPVRRSARTSHKPTTPIGALLEMTNFAFVNNAFLND</sequence>
<feature type="region of interest" description="Disordered" evidence="1">
    <location>
        <begin position="115"/>
        <end position="146"/>
    </location>
</feature>
<feature type="compositionally biased region" description="Low complexity" evidence="1">
    <location>
        <begin position="115"/>
        <end position="139"/>
    </location>
</feature>
<feature type="compositionally biased region" description="Gly residues" evidence="1">
    <location>
        <begin position="42"/>
        <end position="51"/>
    </location>
</feature>
<feature type="region of interest" description="Disordered" evidence="1">
    <location>
        <begin position="215"/>
        <end position="238"/>
    </location>
</feature>
<dbReference type="OrthoDB" id="551759at2759"/>
<feature type="region of interest" description="Disordered" evidence="1">
    <location>
        <begin position="261"/>
        <end position="283"/>
    </location>
</feature>
<protein>
    <submittedName>
        <fullName evidence="2">Uncharacterized protein</fullName>
    </submittedName>
</protein>
<name>A0A835SQW1_CHLIN</name>
<feature type="compositionally biased region" description="Gly residues" evidence="1">
    <location>
        <begin position="82"/>
        <end position="92"/>
    </location>
</feature>
<feature type="compositionally biased region" description="Low complexity" evidence="1">
    <location>
        <begin position="62"/>
        <end position="81"/>
    </location>
</feature>
<dbReference type="EMBL" id="JAEHOC010000046">
    <property type="protein sequence ID" value="KAG2426604.1"/>
    <property type="molecule type" value="Genomic_DNA"/>
</dbReference>